<comment type="caution">
    <text evidence="2">The sequence shown here is derived from an EMBL/GenBank/DDBJ whole genome shotgun (WGS) entry which is preliminary data.</text>
</comment>
<dbReference type="EMBL" id="JADILV010000035">
    <property type="protein sequence ID" value="MBO8483425.1"/>
    <property type="molecule type" value="Genomic_DNA"/>
</dbReference>
<feature type="transmembrane region" description="Helical" evidence="1">
    <location>
        <begin position="6"/>
        <end position="25"/>
    </location>
</feature>
<feature type="transmembrane region" description="Helical" evidence="1">
    <location>
        <begin position="144"/>
        <end position="165"/>
    </location>
</feature>
<feature type="transmembrane region" description="Helical" evidence="1">
    <location>
        <begin position="110"/>
        <end position="132"/>
    </location>
</feature>
<name>A0A940DRG5_9BACT</name>
<keyword evidence="1" id="KW-0472">Membrane</keyword>
<sequence>MKTNQNFTVTYILLAVAQMVICNYFKVSPYVYVTILPAMILALPLKIGTIGSMAVAFVTGLGVDFLAEGIIGLNALALVPVALVRLPLLQMVMGDEDSGKENPFGARSASFGRILLAVTIAYAIFTAVYVIADGAGVRPFWFNAARFGASLICDSLLALLVIHVLTPNAR</sequence>
<evidence type="ECO:0008006" key="4">
    <source>
        <dbReference type="Google" id="ProtNLM"/>
    </source>
</evidence>
<reference evidence="2" key="1">
    <citation type="submission" date="2020-10" db="EMBL/GenBank/DDBJ databases">
        <authorList>
            <person name="Gilroy R."/>
        </authorList>
    </citation>
    <scope>NUCLEOTIDE SEQUENCE</scope>
    <source>
        <strain evidence="2">G3-8215</strain>
    </source>
</reference>
<evidence type="ECO:0000313" key="3">
    <source>
        <dbReference type="Proteomes" id="UP000725002"/>
    </source>
</evidence>
<proteinExistence type="predicted"/>
<reference evidence="2" key="2">
    <citation type="journal article" date="2021" name="PeerJ">
        <title>Extensive microbial diversity within the chicken gut microbiome revealed by metagenomics and culture.</title>
        <authorList>
            <person name="Gilroy R."/>
            <person name="Ravi A."/>
            <person name="Getino M."/>
            <person name="Pursley I."/>
            <person name="Horton D.L."/>
            <person name="Alikhan N.F."/>
            <person name="Baker D."/>
            <person name="Gharbi K."/>
            <person name="Hall N."/>
            <person name="Watson M."/>
            <person name="Adriaenssens E.M."/>
            <person name="Foster-Nyarko E."/>
            <person name="Jarju S."/>
            <person name="Secka A."/>
            <person name="Antonio M."/>
            <person name="Oren A."/>
            <person name="Chaudhuri R.R."/>
            <person name="La Ragione R."/>
            <person name="Hildebrand F."/>
            <person name="Pallen M.J."/>
        </authorList>
    </citation>
    <scope>NUCLEOTIDE SEQUENCE</scope>
    <source>
        <strain evidence="2">G3-8215</strain>
    </source>
</reference>
<protein>
    <recommendedName>
        <fullName evidence="4">Rod shape-determining protein MreD</fullName>
    </recommendedName>
</protein>
<dbReference type="AlphaFoldDB" id="A0A940DRG5"/>
<gene>
    <name evidence="2" type="ORF">IAB75_04860</name>
</gene>
<feature type="transmembrane region" description="Helical" evidence="1">
    <location>
        <begin position="70"/>
        <end position="89"/>
    </location>
</feature>
<feature type="transmembrane region" description="Helical" evidence="1">
    <location>
        <begin position="32"/>
        <end position="58"/>
    </location>
</feature>
<accession>A0A940DRG5</accession>
<keyword evidence="1" id="KW-0812">Transmembrane</keyword>
<dbReference type="Proteomes" id="UP000725002">
    <property type="component" value="Unassembled WGS sequence"/>
</dbReference>
<organism evidence="2 3">
    <name type="scientific">Candidatus Cryptobacteroides avicola</name>
    <dbReference type="NCBI Taxonomy" id="2840757"/>
    <lineage>
        <taxon>Bacteria</taxon>
        <taxon>Pseudomonadati</taxon>
        <taxon>Bacteroidota</taxon>
        <taxon>Bacteroidia</taxon>
        <taxon>Bacteroidales</taxon>
        <taxon>Candidatus Cryptobacteroides</taxon>
    </lineage>
</organism>
<evidence type="ECO:0000256" key="1">
    <source>
        <dbReference type="SAM" id="Phobius"/>
    </source>
</evidence>
<keyword evidence="1" id="KW-1133">Transmembrane helix</keyword>
<evidence type="ECO:0000313" key="2">
    <source>
        <dbReference type="EMBL" id="MBO8483425.1"/>
    </source>
</evidence>